<keyword evidence="5" id="KW-0812">Transmembrane</keyword>
<keyword evidence="16" id="KW-1185">Reference proteome</keyword>
<dbReference type="GO" id="GO:0015288">
    <property type="term" value="F:porin activity"/>
    <property type="evidence" value="ECO:0007669"/>
    <property type="project" value="UniProtKB-KW"/>
</dbReference>
<accession>A0A246WQJ8</accession>
<evidence type="ECO:0000256" key="9">
    <source>
        <dbReference type="ARBA" id="ARBA00023136"/>
    </source>
</evidence>
<dbReference type="OrthoDB" id="5293374at2"/>
<evidence type="ECO:0000313" key="14">
    <source>
        <dbReference type="EMBL" id="OWY28669.1"/>
    </source>
</evidence>
<dbReference type="AlphaFoldDB" id="A0A246WQJ8"/>
<dbReference type="PRINTS" id="PR00184">
    <property type="entry name" value="NEISSPPORIN"/>
</dbReference>
<evidence type="ECO:0000256" key="10">
    <source>
        <dbReference type="ARBA" id="ARBA00023237"/>
    </source>
</evidence>
<dbReference type="PANTHER" id="PTHR34501:SF9">
    <property type="entry name" value="MAJOR OUTER MEMBRANE PROTEIN P.IA"/>
    <property type="match status" value="1"/>
</dbReference>
<dbReference type="SUPFAM" id="SSF56935">
    <property type="entry name" value="Porins"/>
    <property type="match status" value="1"/>
</dbReference>
<reference evidence="14 15" key="1">
    <citation type="submission" date="2017-06" db="EMBL/GenBank/DDBJ databases">
        <title>Herbaspirillum phytohormonus sp. nov., isolated from the root nodule of Robinia pseudoacacia in lead-zinc mine.</title>
        <authorList>
            <person name="Fan M."/>
            <person name="Lin Y."/>
        </authorList>
    </citation>
    <scope>NUCLEOTIDE SEQUENCE [LARGE SCALE GENOMIC DNA]</scope>
    <source>
        <strain evidence="14 15">HZ10</strain>
    </source>
</reference>
<dbReference type="Proteomes" id="UP000197596">
    <property type="component" value="Unassembled WGS sequence"/>
</dbReference>
<keyword evidence="3" id="KW-0813">Transport</keyword>
<dbReference type="GO" id="GO:0046930">
    <property type="term" value="C:pore complex"/>
    <property type="evidence" value="ECO:0007669"/>
    <property type="project" value="UniProtKB-KW"/>
</dbReference>
<evidence type="ECO:0000256" key="4">
    <source>
        <dbReference type="ARBA" id="ARBA00022452"/>
    </source>
</evidence>
<comment type="subcellular location">
    <subcellularLocation>
        <location evidence="1">Cell outer membrane</location>
        <topology evidence="1">Multi-pass membrane protein</topology>
    </subcellularLocation>
</comment>
<evidence type="ECO:0000256" key="8">
    <source>
        <dbReference type="ARBA" id="ARBA00023114"/>
    </source>
</evidence>
<evidence type="ECO:0000256" key="3">
    <source>
        <dbReference type="ARBA" id="ARBA00022448"/>
    </source>
</evidence>
<dbReference type="Pfam" id="PF13609">
    <property type="entry name" value="Porin_4"/>
    <property type="match status" value="1"/>
</dbReference>
<dbReference type="InterPro" id="IPR050298">
    <property type="entry name" value="Gram-neg_bact_OMP"/>
</dbReference>
<dbReference type="Proteomes" id="UP000536746">
    <property type="component" value="Unassembled WGS sequence"/>
</dbReference>
<feature type="domain" description="Porin" evidence="12">
    <location>
        <begin position="11"/>
        <end position="310"/>
    </location>
</feature>
<comment type="caution">
    <text evidence="14">The sequence shown here is derived from an EMBL/GenBank/DDBJ whole genome shotgun (WGS) entry which is preliminary data.</text>
</comment>
<dbReference type="InterPro" id="IPR002299">
    <property type="entry name" value="Porin_Neis"/>
</dbReference>
<dbReference type="EMBL" id="NJGU01000006">
    <property type="protein sequence ID" value="OWY28669.1"/>
    <property type="molecule type" value="Genomic_DNA"/>
</dbReference>
<keyword evidence="9" id="KW-0472">Membrane</keyword>
<keyword evidence="8" id="KW-0626">Porin</keyword>
<dbReference type="GO" id="GO:0006811">
    <property type="term" value="P:monoatomic ion transport"/>
    <property type="evidence" value="ECO:0007669"/>
    <property type="project" value="UniProtKB-KW"/>
</dbReference>
<evidence type="ECO:0000256" key="11">
    <source>
        <dbReference type="SAM" id="SignalP"/>
    </source>
</evidence>
<evidence type="ECO:0000256" key="6">
    <source>
        <dbReference type="ARBA" id="ARBA00022729"/>
    </source>
</evidence>
<evidence type="ECO:0000256" key="2">
    <source>
        <dbReference type="ARBA" id="ARBA00011233"/>
    </source>
</evidence>
<dbReference type="PROSITE" id="PS51257">
    <property type="entry name" value="PROKAR_LIPOPROTEIN"/>
    <property type="match status" value="1"/>
</dbReference>
<dbReference type="InterPro" id="IPR033900">
    <property type="entry name" value="Gram_neg_porin_domain"/>
</dbReference>
<name>A0A246WQJ8_9BURK</name>
<evidence type="ECO:0000259" key="12">
    <source>
        <dbReference type="Pfam" id="PF13609"/>
    </source>
</evidence>
<keyword evidence="7" id="KW-0406">Ion transport</keyword>
<feature type="chain" id="PRO_5011287986" evidence="11">
    <location>
        <begin position="24"/>
        <end position="344"/>
    </location>
</feature>
<keyword evidence="6 11" id="KW-0732">Signal</keyword>
<dbReference type="RefSeq" id="WP_079218970.1">
    <property type="nucleotide sequence ID" value="NZ_CP018845.1"/>
</dbReference>
<evidence type="ECO:0000313" key="13">
    <source>
        <dbReference type="EMBL" id="NUU04118.1"/>
    </source>
</evidence>
<evidence type="ECO:0000256" key="5">
    <source>
        <dbReference type="ARBA" id="ARBA00022692"/>
    </source>
</evidence>
<dbReference type="CDD" id="cd00342">
    <property type="entry name" value="gram_neg_porins"/>
    <property type="match status" value="1"/>
</dbReference>
<dbReference type="Gene3D" id="2.40.160.10">
    <property type="entry name" value="Porin"/>
    <property type="match status" value="1"/>
</dbReference>
<organism evidence="14 15">
    <name type="scientific">Herbaspirillum robiniae</name>
    <dbReference type="NCBI Taxonomy" id="2014887"/>
    <lineage>
        <taxon>Bacteria</taxon>
        <taxon>Pseudomonadati</taxon>
        <taxon>Pseudomonadota</taxon>
        <taxon>Betaproteobacteria</taxon>
        <taxon>Burkholderiales</taxon>
        <taxon>Oxalobacteraceae</taxon>
        <taxon>Herbaspirillum</taxon>
    </lineage>
</organism>
<gene>
    <name evidence="14" type="ORF">CEJ42_11810</name>
    <name evidence="13" type="ORF">HNO84_21115</name>
</gene>
<dbReference type="InterPro" id="IPR023614">
    <property type="entry name" value="Porin_dom_sf"/>
</dbReference>
<keyword evidence="4" id="KW-1134">Transmembrane beta strand</keyword>
<dbReference type="EMBL" id="JABFMT010000034">
    <property type="protein sequence ID" value="NUU04118.1"/>
    <property type="molecule type" value="Genomic_DNA"/>
</dbReference>
<dbReference type="GO" id="GO:0009279">
    <property type="term" value="C:cell outer membrane"/>
    <property type="evidence" value="ECO:0007669"/>
    <property type="project" value="UniProtKB-SubCell"/>
</dbReference>
<protein>
    <submittedName>
        <fullName evidence="14">Porin</fullName>
    </submittedName>
</protein>
<keyword evidence="10" id="KW-0998">Cell outer membrane</keyword>
<dbReference type="PANTHER" id="PTHR34501">
    <property type="entry name" value="PROTEIN YDDL-RELATED"/>
    <property type="match status" value="1"/>
</dbReference>
<proteinExistence type="predicted"/>
<feature type="signal peptide" evidence="11">
    <location>
        <begin position="1"/>
        <end position="23"/>
    </location>
</feature>
<evidence type="ECO:0000256" key="7">
    <source>
        <dbReference type="ARBA" id="ARBA00023065"/>
    </source>
</evidence>
<reference evidence="13 16" key="2">
    <citation type="journal article" date="2020" name="Front. Plant Sci.">
        <title>Isolation of Rhizosphere Bacteria That Improve Quality and Water Stress Tolerance in Greenhouse Ornamentals.</title>
        <authorList>
            <person name="Nordstedt N.P."/>
            <person name="Jones M.L."/>
        </authorList>
    </citation>
    <scope>NUCLEOTIDE SEQUENCE [LARGE SCALE GENOMIC DNA]</scope>
    <source>
        <strain evidence="13 16">C6C2</strain>
    </source>
</reference>
<evidence type="ECO:0000256" key="1">
    <source>
        <dbReference type="ARBA" id="ARBA00004571"/>
    </source>
</evidence>
<evidence type="ECO:0000313" key="15">
    <source>
        <dbReference type="Proteomes" id="UP000197596"/>
    </source>
</evidence>
<comment type="subunit">
    <text evidence="2">Homotrimer.</text>
</comment>
<evidence type="ECO:0000313" key="16">
    <source>
        <dbReference type="Proteomes" id="UP000536746"/>
    </source>
</evidence>
<sequence>MRKLEGVVVSALALACAGTAAHAADGVTISGFVDINLERLSTPKQTYNRVSSGGLNASRLVFSGSEDLGGGSKAFFTHEMQFSADTGAGPTPRQSFVGLSGSWGAISMGRQNTPSYWIAGYADPSWSADYSIVSNMQFFYAPYRENNSLAYNTPRVGGFMGRFMVTAGQEDGSSNGRYVSTAVEYRDGPLFAGAVSDLKYNKNVFGSDIRSSRDNYFALAYRFGPIEPTFIYHTYNGYYAYPPYVGFQTSGWDAQLGARWQITDRHRVFGSFVVKKDDNNVAISDAKGMLLGYGYNLSKRTDLYANWGRIWMKNNTTVAYPMTFNSSASPAPNSGIQLGMRHAF</sequence>